<dbReference type="PANTHER" id="PTHR31973">
    <property type="entry name" value="POLYPROTEIN, PUTATIVE-RELATED"/>
    <property type="match status" value="1"/>
</dbReference>
<evidence type="ECO:0000256" key="4">
    <source>
        <dbReference type="PROSITE-ProRule" id="PRU00325"/>
    </source>
</evidence>
<keyword evidence="1" id="KW-0479">Metal-binding</keyword>
<evidence type="ECO:0000256" key="2">
    <source>
        <dbReference type="ARBA" id="ARBA00022771"/>
    </source>
</evidence>
<dbReference type="InterPro" id="IPR006564">
    <property type="entry name" value="Znf_PMZ"/>
</dbReference>
<keyword evidence="3" id="KW-0862">Zinc</keyword>
<evidence type="ECO:0000256" key="1">
    <source>
        <dbReference type="ARBA" id="ARBA00022723"/>
    </source>
</evidence>
<dbReference type="PANTHER" id="PTHR31973:SF188">
    <property type="entry name" value="POLYPROTEIN, PUTATIVE-RELATED"/>
    <property type="match status" value="1"/>
</dbReference>
<dbReference type="Pfam" id="PF10551">
    <property type="entry name" value="MULE"/>
    <property type="match status" value="1"/>
</dbReference>
<dbReference type="InterPro" id="IPR007527">
    <property type="entry name" value="Znf_SWIM"/>
</dbReference>
<gene>
    <name evidence="7" type="ORF">J5N97_021867</name>
</gene>
<reference evidence="7" key="2">
    <citation type="journal article" date="2022" name="Hortic Res">
        <title>The genome of Dioscorea zingiberensis sheds light on the biosynthesis, origin and evolution of the medicinally important diosgenin saponins.</title>
        <authorList>
            <person name="Li Y."/>
            <person name="Tan C."/>
            <person name="Li Z."/>
            <person name="Guo J."/>
            <person name="Li S."/>
            <person name="Chen X."/>
            <person name="Wang C."/>
            <person name="Dai X."/>
            <person name="Yang H."/>
            <person name="Song W."/>
            <person name="Hou L."/>
            <person name="Xu J."/>
            <person name="Tong Z."/>
            <person name="Xu A."/>
            <person name="Yuan X."/>
            <person name="Wang W."/>
            <person name="Yang Q."/>
            <person name="Chen L."/>
            <person name="Sun Z."/>
            <person name="Wang K."/>
            <person name="Pan B."/>
            <person name="Chen J."/>
            <person name="Bao Y."/>
            <person name="Liu F."/>
            <person name="Qi X."/>
            <person name="Gang D.R."/>
            <person name="Wen J."/>
            <person name="Li J."/>
        </authorList>
    </citation>
    <scope>NUCLEOTIDE SEQUENCE</scope>
    <source>
        <strain evidence="7">Dzin_1.0</strain>
    </source>
</reference>
<dbReference type="Pfam" id="PF04434">
    <property type="entry name" value="SWIM"/>
    <property type="match status" value="1"/>
</dbReference>
<dbReference type="OrthoDB" id="1932754at2759"/>
<dbReference type="InterPro" id="IPR004332">
    <property type="entry name" value="Transposase_MuDR"/>
</dbReference>
<evidence type="ECO:0000313" key="8">
    <source>
        <dbReference type="Proteomes" id="UP001085076"/>
    </source>
</evidence>
<dbReference type="InterPro" id="IPR018289">
    <property type="entry name" value="MULE_transposase_dom"/>
</dbReference>
<dbReference type="GO" id="GO:0008270">
    <property type="term" value="F:zinc ion binding"/>
    <property type="evidence" value="ECO:0007669"/>
    <property type="project" value="UniProtKB-KW"/>
</dbReference>
<keyword evidence="8" id="KW-1185">Reference proteome</keyword>
<feature type="region of interest" description="Disordered" evidence="5">
    <location>
        <begin position="66"/>
        <end position="133"/>
    </location>
</feature>
<proteinExistence type="predicted"/>
<keyword evidence="2 4" id="KW-0863">Zinc-finger</keyword>
<dbReference type="Pfam" id="PF03108">
    <property type="entry name" value="DBD_Tnp_Mut"/>
    <property type="match status" value="1"/>
</dbReference>
<feature type="compositionally biased region" description="Acidic residues" evidence="5">
    <location>
        <begin position="72"/>
        <end position="82"/>
    </location>
</feature>
<dbReference type="PROSITE" id="PS50966">
    <property type="entry name" value="ZF_SWIM"/>
    <property type="match status" value="1"/>
</dbReference>
<organism evidence="7 8">
    <name type="scientific">Dioscorea zingiberensis</name>
    <dbReference type="NCBI Taxonomy" id="325984"/>
    <lineage>
        <taxon>Eukaryota</taxon>
        <taxon>Viridiplantae</taxon>
        <taxon>Streptophyta</taxon>
        <taxon>Embryophyta</taxon>
        <taxon>Tracheophyta</taxon>
        <taxon>Spermatophyta</taxon>
        <taxon>Magnoliopsida</taxon>
        <taxon>Liliopsida</taxon>
        <taxon>Dioscoreales</taxon>
        <taxon>Dioscoreaceae</taxon>
        <taxon>Dioscorea</taxon>
    </lineage>
</organism>
<dbReference type="EMBL" id="JAGGNH010000006">
    <property type="protein sequence ID" value="KAJ0968990.1"/>
    <property type="molecule type" value="Genomic_DNA"/>
</dbReference>
<dbReference type="SMART" id="SM00575">
    <property type="entry name" value="ZnF_PMZ"/>
    <property type="match status" value="1"/>
</dbReference>
<protein>
    <recommendedName>
        <fullName evidence="6">SWIM-type domain-containing protein</fullName>
    </recommendedName>
</protein>
<accession>A0A9D5CA46</accession>
<evidence type="ECO:0000313" key="7">
    <source>
        <dbReference type="EMBL" id="KAJ0968990.1"/>
    </source>
</evidence>
<comment type="caution">
    <text evidence="7">The sequence shown here is derived from an EMBL/GenBank/DDBJ whole genome shotgun (WGS) entry which is preliminary data.</text>
</comment>
<feature type="domain" description="SWIM-type" evidence="6">
    <location>
        <begin position="585"/>
        <end position="628"/>
    </location>
</feature>
<sequence>MHKDDKICEIYVVLDDATPIAVEEGLQKSNEGTRYNLRTQSYQVHQIEGSPCGLIDVESRNLSEMQQNNNAEVEDESDEEYVGMDVGTMGDGTENTGSSDEDSVSKEVDEDLEIESEKSYHSLYNSSDSDDDEQVEVFEGEIYEVDEDNPIIEVGRKFEDVYHYRRSLEHFAILGEFSVTYIKSDQRRVITRCASKDCPWRVHASRLPEEGVFQVKTMHGEHLCSSVNKSGNKMATKNWVADRVIEWLRNEGEVAPSELRRRLMEKYRVELPYHRVWRGKEIAMSIIHGCWDHSYSKIMAFKEELVRRNHGTVVKLDKVQQHDGWHFRRIFISIGACSIGFLTGCRPFLGLDGCHLKGKFKGVMLAATSIDGANKLFPVAYGIAESENIESWTWFLSALYEAIGMPDGLVLASDRQKGLEEAISKIYPLAEHRTCVRHLYKNFKKKFAGNILQRIVWTAANAFTTTSYNSSLEELKVVNMRAYEWFLDLERKREIWSRSQFGTIAKCHYITNNISESFNAWVADPRHRPVLDLLDIVRQKIMEMMDKRRTLGAKWKGKVVPFVMKNVRELSMGLTEYQVRRSTDFKAEVSYKDKRCEVVLNERKCTCRRWQVSGVPCVHALAFIHSIRGAKWEDYIDDYFSVDKYRATYHMEVAPMPDMNEWITIGDDEPLLPPISRRRLVGLEK</sequence>
<evidence type="ECO:0000256" key="5">
    <source>
        <dbReference type="SAM" id="MobiDB-lite"/>
    </source>
</evidence>
<reference evidence="7" key="1">
    <citation type="submission" date="2021-03" db="EMBL/GenBank/DDBJ databases">
        <authorList>
            <person name="Li Z."/>
            <person name="Yang C."/>
        </authorList>
    </citation>
    <scope>NUCLEOTIDE SEQUENCE</scope>
    <source>
        <strain evidence="7">Dzin_1.0</strain>
        <tissue evidence="7">Leaf</tissue>
    </source>
</reference>
<evidence type="ECO:0000256" key="3">
    <source>
        <dbReference type="ARBA" id="ARBA00022833"/>
    </source>
</evidence>
<name>A0A9D5CA46_9LILI</name>
<dbReference type="Proteomes" id="UP001085076">
    <property type="component" value="Miscellaneous, Linkage group lg06"/>
</dbReference>
<evidence type="ECO:0000259" key="6">
    <source>
        <dbReference type="PROSITE" id="PS50966"/>
    </source>
</evidence>
<dbReference type="AlphaFoldDB" id="A0A9D5CA46"/>